<evidence type="ECO:0008006" key="4">
    <source>
        <dbReference type="Google" id="ProtNLM"/>
    </source>
</evidence>
<keyword evidence="3" id="KW-1185">Reference proteome</keyword>
<proteinExistence type="predicted"/>
<organism evidence="2 3">
    <name type="scientific">Pelagomonas calceolata</name>
    <dbReference type="NCBI Taxonomy" id="35677"/>
    <lineage>
        <taxon>Eukaryota</taxon>
        <taxon>Sar</taxon>
        <taxon>Stramenopiles</taxon>
        <taxon>Ochrophyta</taxon>
        <taxon>Pelagophyceae</taxon>
        <taxon>Pelagomonadales</taxon>
        <taxon>Pelagomonadaceae</taxon>
        <taxon>Pelagomonas</taxon>
    </lineage>
</organism>
<name>A0A8J2SED0_9STRA</name>
<accession>A0A8J2SED0</accession>
<evidence type="ECO:0000313" key="3">
    <source>
        <dbReference type="Proteomes" id="UP000789595"/>
    </source>
</evidence>
<keyword evidence="1" id="KW-0732">Signal</keyword>
<protein>
    <recommendedName>
        <fullName evidence="4">Exostosin GT47 domain-containing protein</fullName>
    </recommendedName>
</protein>
<evidence type="ECO:0000313" key="2">
    <source>
        <dbReference type="EMBL" id="CAH0370460.1"/>
    </source>
</evidence>
<dbReference type="Gene3D" id="3.40.50.2000">
    <property type="entry name" value="Glycogen Phosphorylase B"/>
    <property type="match status" value="1"/>
</dbReference>
<feature type="signal peptide" evidence="1">
    <location>
        <begin position="1"/>
        <end position="15"/>
    </location>
</feature>
<reference evidence="2" key="1">
    <citation type="submission" date="2021-11" db="EMBL/GenBank/DDBJ databases">
        <authorList>
            <consortium name="Genoscope - CEA"/>
            <person name="William W."/>
        </authorList>
    </citation>
    <scope>NUCLEOTIDE SEQUENCE</scope>
</reference>
<gene>
    <name evidence="2" type="ORF">PECAL_3P03510</name>
</gene>
<feature type="chain" id="PRO_5035263728" description="Exostosin GT47 domain-containing protein" evidence="1">
    <location>
        <begin position="16"/>
        <end position="418"/>
    </location>
</feature>
<evidence type="ECO:0000256" key="1">
    <source>
        <dbReference type="SAM" id="SignalP"/>
    </source>
</evidence>
<dbReference type="AlphaFoldDB" id="A0A8J2SED0"/>
<dbReference type="Proteomes" id="UP000789595">
    <property type="component" value="Unassembled WGS sequence"/>
</dbReference>
<dbReference type="EMBL" id="CAKKNE010000003">
    <property type="protein sequence ID" value="CAH0370460.1"/>
    <property type="molecule type" value="Genomic_DNA"/>
</dbReference>
<comment type="caution">
    <text evidence="2">The sequence shown here is derived from an EMBL/GenBank/DDBJ whole genome shotgun (WGS) entry which is preliminary data.</text>
</comment>
<sequence length="418" mass="44821">MLRILLLATAAVASTKRGHKHKKPAAAAPPKLAYMAIPGAKDETSAPRACWAAPKSWREGLVDAYGSSVVVCSPEALRSNKMCACRLCPVDECVSRNALAQLNLDHALGVGSGRDSDALREFYRLTANASLVTNVPISEGHTTKREEMWGSLVDVVMSFLKTVKPPLKMKPCARPPSSKCAAALAAPPYQYAGAPACRAAFVGSVQPTKVPLSFFQKFDKAAGLDFVRRFSWHFYGADRGNYSARLRGVLDAMNLSSTFHGRVDDVQGAYCAADVAVAFPLHDRNPRVPTEALRAGRPVFASLEANLAGAVACQPFVGAVSWRDSRRNLIAAFQSWALNATAAAPAVFDAFAANCLDRTALFDRVWRVLERVKDERQGARRAVACEAPGACLRPTCGDGPTVEVAARACLGVSRDDLS</sequence>
<dbReference type="SUPFAM" id="SSF53756">
    <property type="entry name" value="UDP-Glycosyltransferase/glycogen phosphorylase"/>
    <property type="match status" value="1"/>
</dbReference>